<comment type="similarity">
    <text evidence="1">Belongs to the UDP-glycosyltransferase family.</text>
</comment>
<dbReference type="InterPro" id="IPR050271">
    <property type="entry name" value="UDP-glycosyltransferase"/>
</dbReference>
<dbReference type="SUPFAM" id="SSF53756">
    <property type="entry name" value="UDP-Glycosyltransferase/glycogen phosphorylase"/>
    <property type="match status" value="1"/>
</dbReference>
<gene>
    <name evidence="4" type="ORF">BLA29_004499</name>
</gene>
<dbReference type="Pfam" id="PF00201">
    <property type="entry name" value="UDPGT"/>
    <property type="match status" value="1"/>
</dbReference>
<evidence type="ECO:0000313" key="5">
    <source>
        <dbReference type="Proteomes" id="UP000194236"/>
    </source>
</evidence>
<dbReference type="PANTHER" id="PTHR48043">
    <property type="entry name" value="EG:EG0003.4 PROTEIN-RELATED"/>
    <property type="match status" value="1"/>
</dbReference>
<reference evidence="4 5" key="1">
    <citation type="submission" date="2017-03" db="EMBL/GenBank/DDBJ databases">
        <title>Genome Survey of Euroglyphus maynei.</title>
        <authorList>
            <person name="Arlian L.G."/>
            <person name="Morgan M.S."/>
            <person name="Rider S.D."/>
        </authorList>
    </citation>
    <scope>NUCLEOTIDE SEQUENCE [LARGE SCALE GENOMIC DNA]</scope>
    <source>
        <strain evidence="4">Arlian Lab</strain>
        <tissue evidence="4">Whole body</tissue>
    </source>
</reference>
<keyword evidence="5" id="KW-1185">Reference proteome</keyword>
<dbReference type="OrthoDB" id="6490834at2759"/>
<comment type="caution">
    <text evidence="4">The sequence shown here is derived from an EMBL/GenBank/DDBJ whole genome shotgun (WGS) entry which is preliminary data.</text>
</comment>
<evidence type="ECO:0008006" key="6">
    <source>
        <dbReference type="Google" id="ProtNLM"/>
    </source>
</evidence>
<dbReference type="CDD" id="cd03784">
    <property type="entry name" value="GT1_Gtf-like"/>
    <property type="match status" value="1"/>
</dbReference>
<protein>
    <recommendedName>
        <fullName evidence="6">UDP-glucuronosyltransferase</fullName>
    </recommendedName>
</protein>
<dbReference type="AlphaFoldDB" id="A0A1Y3ARF6"/>
<dbReference type="Gene3D" id="3.40.50.2000">
    <property type="entry name" value="Glycogen Phosphorylase B"/>
    <property type="match status" value="2"/>
</dbReference>
<evidence type="ECO:0000313" key="4">
    <source>
        <dbReference type="EMBL" id="OTF71052.1"/>
    </source>
</evidence>
<evidence type="ECO:0000256" key="2">
    <source>
        <dbReference type="ARBA" id="ARBA00022676"/>
    </source>
</evidence>
<accession>A0A1Y3ARF6</accession>
<dbReference type="PANTHER" id="PTHR48043:SF145">
    <property type="entry name" value="FI06409P-RELATED"/>
    <property type="match status" value="1"/>
</dbReference>
<sequence length="448" mass="52562">MKILFHPIESWGHINASIGVAQLMLKRGHHIIFVITETFCGHFRKHGFDEIILHTTQLLSLDQQTDCCVDYLMNSTDLFREKDPLKKYSMFQKVFEIRTREILQTEQQLKEILDDEQPDLILVDQILVSPIIIQSGIPWVLIFSCNPISFQNDHRLPPPFSGLPINDQTLWPKYREEFQRTYHHYVLSNQNFLMKYFGYEPLNYNGISPPSPYLNIYGYPEELDYCQIAPMNNNCFRIDTFCRTESEEFQISKEFLNRLPKPDYKLIYISLGTLASIRFDMIKKILMILSKTKYGYIVSKGKFDDGFPLPMNMFGAEHLPQTKILPLVDLVITHGGNNTVTESLFFGKPMIIMPFFADQYDNAQRLQELGYGARLDPFNYQQQELIDQVERLLNDQQINQRLLIISKRMQTSNLRDQLSEHLERIVTDHHHPFAQNNNHDIHNNNHSK</sequence>
<name>A0A1Y3ARF6_EURMA</name>
<keyword evidence="3" id="KW-0808">Transferase</keyword>
<evidence type="ECO:0000256" key="3">
    <source>
        <dbReference type="ARBA" id="ARBA00022679"/>
    </source>
</evidence>
<evidence type="ECO:0000256" key="1">
    <source>
        <dbReference type="ARBA" id="ARBA00009995"/>
    </source>
</evidence>
<keyword evidence="2" id="KW-0328">Glycosyltransferase</keyword>
<dbReference type="GO" id="GO:0008194">
    <property type="term" value="F:UDP-glycosyltransferase activity"/>
    <property type="evidence" value="ECO:0007669"/>
    <property type="project" value="InterPro"/>
</dbReference>
<dbReference type="EMBL" id="MUJZ01062781">
    <property type="protein sequence ID" value="OTF71052.1"/>
    <property type="molecule type" value="Genomic_DNA"/>
</dbReference>
<organism evidence="4 5">
    <name type="scientific">Euroglyphus maynei</name>
    <name type="common">Mayne's house dust mite</name>
    <dbReference type="NCBI Taxonomy" id="6958"/>
    <lineage>
        <taxon>Eukaryota</taxon>
        <taxon>Metazoa</taxon>
        <taxon>Ecdysozoa</taxon>
        <taxon>Arthropoda</taxon>
        <taxon>Chelicerata</taxon>
        <taxon>Arachnida</taxon>
        <taxon>Acari</taxon>
        <taxon>Acariformes</taxon>
        <taxon>Sarcoptiformes</taxon>
        <taxon>Astigmata</taxon>
        <taxon>Psoroptidia</taxon>
        <taxon>Analgoidea</taxon>
        <taxon>Pyroglyphidae</taxon>
        <taxon>Pyroglyphinae</taxon>
        <taxon>Euroglyphus</taxon>
    </lineage>
</organism>
<dbReference type="InterPro" id="IPR002213">
    <property type="entry name" value="UDP_glucos_trans"/>
</dbReference>
<proteinExistence type="inferred from homology"/>
<dbReference type="Proteomes" id="UP000194236">
    <property type="component" value="Unassembled WGS sequence"/>
</dbReference>